<dbReference type="GO" id="GO:0046983">
    <property type="term" value="F:protein dimerization activity"/>
    <property type="evidence" value="ECO:0007669"/>
    <property type="project" value="InterPro"/>
</dbReference>
<dbReference type="PANTHER" id="PTHR24421:SF63">
    <property type="entry name" value="SENSOR HISTIDINE KINASE DESK"/>
    <property type="match status" value="1"/>
</dbReference>
<feature type="transmembrane region" description="Helical" evidence="5">
    <location>
        <begin position="33"/>
        <end position="51"/>
    </location>
</feature>
<feature type="transmembrane region" description="Helical" evidence="5">
    <location>
        <begin position="92"/>
        <end position="112"/>
    </location>
</feature>
<proteinExistence type="predicted"/>
<gene>
    <name evidence="8" type="ORF">FNH13_04310</name>
</gene>
<evidence type="ECO:0000259" key="6">
    <source>
        <dbReference type="Pfam" id="PF02518"/>
    </source>
</evidence>
<keyword evidence="5" id="KW-1133">Transmembrane helix</keyword>
<dbReference type="CDD" id="cd16917">
    <property type="entry name" value="HATPase_UhpB-NarQ-NarX-like"/>
    <property type="match status" value="1"/>
</dbReference>
<dbReference type="InterPro" id="IPR036890">
    <property type="entry name" value="HATPase_C_sf"/>
</dbReference>
<evidence type="ECO:0000256" key="3">
    <source>
        <dbReference type="ARBA" id="ARBA00023012"/>
    </source>
</evidence>
<dbReference type="GO" id="GO:0000155">
    <property type="term" value="F:phosphorelay sensor kinase activity"/>
    <property type="evidence" value="ECO:0007669"/>
    <property type="project" value="InterPro"/>
</dbReference>
<dbReference type="SUPFAM" id="SSF55874">
    <property type="entry name" value="ATPase domain of HSP90 chaperone/DNA topoisomerase II/histidine kinase"/>
    <property type="match status" value="1"/>
</dbReference>
<dbReference type="AlphaFoldDB" id="A0A516G807"/>
<dbReference type="KEGG" id="orz:FNH13_04310"/>
<keyword evidence="9" id="KW-1185">Reference proteome</keyword>
<evidence type="ECO:0000256" key="5">
    <source>
        <dbReference type="SAM" id="Phobius"/>
    </source>
</evidence>
<dbReference type="PANTHER" id="PTHR24421">
    <property type="entry name" value="NITRATE/NITRITE SENSOR PROTEIN NARX-RELATED"/>
    <property type="match status" value="1"/>
</dbReference>
<name>A0A516G807_9MICO</name>
<feature type="region of interest" description="Disordered" evidence="4">
    <location>
        <begin position="1"/>
        <end position="22"/>
    </location>
</feature>
<dbReference type="InterPro" id="IPR003594">
    <property type="entry name" value="HATPase_dom"/>
</dbReference>
<evidence type="ECO:0000259" key="7">
    <source>
        <dbReference type="Pfam" id="PF07730"/>
    </source>
</evidence>
<feature type="compositionally biased region" description="Low complexity" evidence="4">
    <location>
        <begin position="361"/>
        <end position="371"/>
    </location>
</feature>
<dbReference type="GO" id="GO:0016020">
    <property type="term" value="C:membrane"/>
    <property type="evidence" value="ECO:0007669"/>
    <property type="project" value="InterPro"/>
</dbReference>
<feature type="transmembrane region" description="Helical" evidence="5">
    <location>
        <begin position="166"/>
        <end position="185"/>
    </location>
</feature>
<feature type="region of interest" description="Disordered" evidence="4">
    <location>
        <begin position="343"/>
        <end position="371"/>
    </location>
</feature>
<dbReference type="OrthoDB" id="5241784at2"/>
<dbReference type="Pfam" id="PF02518">
    <property type="entry name" value="HATPase_c"/>
    <property type="match status" value="1"/>
</dbReference>
<evidence type="ECO:0000313" key="8">
    <source>
        <dbReference type="EMBL" id="QDO87658.1"/>
    </source>
</evidence>
<evidence type="ECO:0000256" key="2">
    <source>
        <dbReference type="ARBA" id="ARBA00022777"/>
    </source>
</evidence>
<dbReference type="Proteomes" id="UP000315395">
    <property type="component" value="Chromosome"/>
</dbReference>
<dbReference type="Pfam" id="PF07730">
    <property type="entry name" value="HisKA_3"/>
    <property type="match status" value="1"/>
</dbReference>
<keyword evidence="5" id="KW-0812">Transmembrane</keyword>
<organism evidence="8 9">
    <name type="scientific">Ornithinimicrobium ciconiae</name>
    <dbReference type="NCBI Taxonomy" id="2594265"/>
    <lineage>
        <taxon>Bacteria</taxon>
        <taxon>Bacillati</taxon>
        <taxon>Actinomycetota</taxon>
        <taxon>Actinomycetes</taxon>
        <taxon>Micrococcales</taxon>
        <taxon>Ornithinimicrobiaceae</taxon>
        <taxon>Ornithinimicrobium</taxon>
    </lineage>
</organism>
<dbReference type="Gene3D" id="1.20.5.1930">
    <property type="match status" value="1"/>
</dbReference>
<sequence>MWNGVAPLDERHQSSDACLGPPARHSRSPLARYGSWLILIWAPLLLGAYVIAAAQERQWRDMVLLLSACAAFAVSIVSVYRPPPLRRLTPPAWAPLGLLAALVVIMVATVRTVPASELAFMGVALVAIATAVVLPSRVAPAVVVLIGCAAAITGLVAGWGWGLASWLGVTTVLSGMGTFVMHYLTATIRELDATRVQLAEAAVSAERQRFSRDLHDLLGHTLSVVVVKAEAVRRLAETDPAAAAAHGAEIETLGRSALTEVRQAVAGYREGGLEDEISRAAAALRAGEIRPDIGHVPHGLDPGAERQLAWAVREATTNVLQHSGATTCRIQVELDPGWARVTVADDGHSTPERMPTGSVPTGHRGSRTGTGLTGLRERLAERGGTVTVERRPEGFTLAAEVPHATTRSPQAADAGRRGRQEHP</sequence>
<feature type="region of interest" description="Disordered" evidence="4">
    <location>
        <begin position="399"/>
        <end position="423"/>
    </location>
</feature>
<feature type="transmembrane region" description="Helical" evidence="5">
    <location>
        <begin position="63"/>
        <end position="80"/>
    </location>
</feature>
<keyword evidence="2 8" id="KW-0418">Kinase</keyword>
<reference evidence="8 9" key="1">
    <citation type="submission" date="2019-07" db="EMBL/GenBank/DDBJ databases">
        <title>complete genome sequencing of Ornithinimicrobium sp. H23M54.</title>
        <authorList>
            <person name="Bae J.-W."/>
            <person name="Lee S.-Y."/>
        </authorList>
    </citation>
    <scope>NUCLEOTIDE SEQUENCE [LARGE SCALE GENOMIC DNA]</scope>
    <source>
        <strain evidence="8 9">H23M54</strain>
    </source>
</reference>
<evidence type="ECO:0000256" key="4">
    <source>
        <dbReference type="SAM" id="MobiDB-lite"/>
    </source>
</evidence>
<keyword evidence="5" id="KW-0472">Membrane</keyword>
<feature type="transmembrane region" description="Helical" evidence="5">
    <location>
        <begin position="118"/>
        <end position="134"/>
    </location>
</feature>
<evidence type="ECO:0000256" key="1">
    <source>
        <dbReference type="ARBA" id="ARBA00022679"/>
    </source>
</evidence>
<feature type="domain" description="Signal transduction histidine kinase subgroup 3 dimerisation and phosphoacceptor" evidence="7">
    <location>
        <begin position="206"/>
        <end position="272"/>
    </location>
</feature>
<feature type="transmembrane region" description="Helical" evidence="5">
    <location>
        <begin position="141"/>
        <end position="160"/>
    </location>
</feature>
<feature type="compositionally biased region" description="Basic and acidic residues" evidence="4">
    <location>
        <begin position="414"/>
        <end position="423"/>
    </location>
</feature>
<keyword evidence="3" id="KW-0902">Two-component regulatory system</keyword>
<dbReference type="InterPro" id="IPR050482">
    <property type="entry name" value="Sensor_HK_TwoCompSys"/>
</dbReference>
<accession>A0A516G807</accession>
<feature type="domain" description="Histidine kinase/HSP90-like ATPase" evidence="6">
    <location>
        <begin position="304"/>
        <end position="402"/>
    </location>
</feature>
<keyword evidence="1" id="KW-0808">Transferase</keyword>
<dbReference type="Gene3D" id="3.30.565.10">
    <property type="entry name" value="Histidine kinase-like ATPase, C-terminal domain"/>
    <property type="match status" value="1"/>
</dbReference>
<dbReference type="InterPro" id="IPR011712">
    <property type="entry name" value="Sig_transdc_His_kin_sub3_dim/P"/>
</dbReference>
<dbReference type="EMBL" id="CP041616">
    <property type="protein sequence ID" value="QDO87658.1"/>
    <property type="molecule type" value="Genomic_DNA"/>
</dbReference>
<protein>
    <submittedName>
        <fullName evidence="8">Sensor histidine kinase</fullName>
    </submittedName>
</protein>
<evidence type="ECO:0000313" key="9">
    <source>
        <dbReference type="Proteomes" id="UP000315395"/>
    </source>
</evidence>